<keyword evidence="1" id="KW-1133">Transmembrane helix</keyword>
<comment type="caution">
    <text evidence="2">The sequence shown here is derived from an EMBL/GenBank/DDBJ whole genome shotgun (WGS) entry which is preliminary data.</text>
</comment>
<gene>
    <name evidence="2" type="ORF">FHS30_000898</name>
</gene>
<keyword evidence="1" id="KW-0472">Membrane</keyword>
<reference evidence="2 3" key="1">
    <citation type="submission" date="2020-08" db="EMBL/GenBank/DDBJ databases">
        <title>Genomic Encyclopedia of Type Strains, Phase III (KMG-III): the genomes of soil and plant-associated and newly described type strains.</title>
        <authorList>
            <person name="Whitman W."/>
        </authorList>
    </citation>
    <scope>NUCLEOTIDE SEQUENCE [LARGE SCALE GENOMIC DNA]</scope>
    <source>
        <strain evidence="2 3">CECT 8571</strain>
    </source>
</reference>
<sequence>MANPIPYNHVSPHTSNNFQQQQALAMSLRRNDTTMVALTASEFLAYAVSVKESQGLSRSQITEWLGAVSGESVASVHQGWEQYKDNGKYLGSFLPVLADGKKLALLAADLKRGGKVFSKYKVNVSGGKAYVVIAGYAGLRQHLTASRYLANNPKVVSLGIGKLGLADTIKGGIKVSVIFTVAFHALEQLMNDKMTWHSFVAGVTVDIVSAATGGAIAWAAISSVVTGAAMVAIGPMVAVVIVGAVLTIGLGYAAEQLGLEDKLAQMLIDAEQRARKNFNQTRREFRKGLSYADEDPIGFMHRLFGVPYFDRFK</sequence>
<feature type="transmembrane region" description="Helical" evidence="1">
    <location>
        <begin position="199"/>
        <end position="221"/>
    </location>
</feature>
<evidence type="ECO:0000256" key="1">
    <source>
        <dbReference type="SAM" id="Phobius"/>
    </source>
</evidence>
<proteinExistence type="predicted"/>
<evidence type="ECO:0000313" key="2">
    <source>
        <dbReference type="EMBL" id="MBB3167722.1"/>
    </source>
</evidence>
<organism evidence="2 3">
    <name type="scientific">Simiduia aestuariiviva</name>
    <dbReference type="NCBI Taxonomy" id="1510459"/>
    <lineage>
        <taxon>Bacteria</taxon>
        <taxon>Pseudomonadati</taxon>
        <taxon>Pseudomonadota</taxon>
        <taxon>Gammaproteobacteria</taxon>
        <taxon>Cellvibrionales</taxon>
        <taxon>Cellvibrionaceae</taxon>
        <taxon>Simiduia</taxon>
    </lineage>
</organism>
<protein>
    <submittedName>
        <fullName evidence="2">Uncharacterized protein</fullName>
    </submittedName>
</protein>
<evidence type="ECO:0000313" key="3">
    <source>
        <dbReference type="Proteomes" id="UP000559987"/>
    </source>
</evidence>
<keyword evidence="1" id="KW-0812">Transmembrane</keyword>
<dbReference type="AlphaFoldDB" id="A0A839UIN8"/>
<feature type="transmembrane region" description="Helical" evidence="1">
    <location>
        <begin position="227"/>
        <end position="253"/>
    </location>
</feature>
<dbReference type="RefSeq" id="WP_183908679.1">
    <property type="nucleotide sequence ID" value="NZ_JACHXZ010000001.1"/>
</dbReference>
<keyword evidence="3" id="KW-1185">Reference proteome</keyword>
<name>A0A839UIN8_9GAMM</name>
<dbReference type="Proteomes" id="UP000559987">
    <property type="component" value="Unassembled WGS sequence"/>
</dbReference>
<accession>A0A839UIN8</accession>
<dbReference type="EMBL" id="JACHXZ010000001">
    <property type="protein sequence ID" value="MBB3167722.1"/>
    <property type="molecule type" value="Genomic_DNA"/>
</dbReference>